<dbReference type="SUPFAM" id="SSF53850">
    <property type="entry name" value="Periplasmic binding protein-like II"/>
    <property type="match status" value="1"/>
</dbReference>
<gene>
    <name evidence="3" type="ORF">CEV31_3055</name>
</gene>
<comment type="caution">
    <text evidence="3">The sequence shown here is derived from an EMBL/GenBank/DDBJ whole genome shotgun (WGS) entry which is preliminary data.</text>
</comment>
<feature type="domain" description="SsuA/THI5-like" evidence="2">
    <location>
        <begin position="37"/>
        <end position="237"/>
    </location>
</feature>
<dbReference type="InterPro" id="IPR015168">
    <property type="entry name" value="SsuA/THI5"/>
</dbReference>
<dbReference type="OrthoDB" id="5372616at2"/>
<dbReference type="Gene3D" id="3.40.190.10">
    <property type="entry name" value="Periplasmic binding protein-like II"/>
    <property type="match status" value="2"/>
</dbReference>
<dbReference type="AlphaFoldDB" id="A0A256FJ73"/>
<feature type="signal peptide" evidence="1">
    <location>
        <begin position="1"/>
        <end position="23"/>
    </location>
</feature>
<dbReference type="Pfam" id="PF09084">
    <property type="entry name" value="NMT1"/>
    <property type="match status" value="1"/>
</dbReference>
<dbReference type="Proteomes" id="UP000215590">
    <property type="component" value="Unassembled WGS sequence"/>
</dbReference>
<keyword evidence="4" id="KW-1185">Reference proteome</keyword>
<proteinExistence type="predicted"/>
<sequence length="336" mass="37039">MKKTLVAALAAVSLGLSAQMAYALDKVTLGTNWLAQAGHGGFYQAIADGTYQKHGLDVTIEMGGPQVNNRPMLAAGRLDFLLTGNLLLSFNNVANGVPTTVVAAFYQKDPQALMAHEGEYKDFKDLTNAQTILISKDGQFSFWPWLVKEFGFKDEQLRPYGYSLAQFLSDKKTVQQAYATAEPLYAEKEGAKVTTFLLADQGFNTYANTIETRQKLIEENPELVQRFVTASIEGWNNFLYGDNSKAYELILKDNADMTKETLDAELARIKELQLIDSGNTLEKGIGAIDMKRVKEFYELARKAGIVSGDELDMSKVATDAFVNKGAGLDIKKQLGQ</sequence>
<name>A0A256FJ73_9HYPH</name>
<feature type="chain" id="PRO_5013395956" evidence="1">
    <location>
        <begin position="24"/>
        <end position="336"/>
    </location>
</feature>
<organism evidence="3 4">
    <name type="scientific">Brucella thiophenivorans</name>
    <dbReference type="NCBI Taxonomy" id="571255"/>
    <lineage>
        <taxon>Bacteria</taxon>
        <taxon>Pseudomonadati</taxon>
        <taxon>Pseudomonadota</taxon>
        <taxon>Alphaproteobacteria</taxon>
        <taxon>Hyphomicrobiales</taxon>
        <taxon>Brucellaceae</taxon>
        <taxon>Brucella/Ochrobactrum group</taxon>
        <taxon>Brucella</taxon>
    </lineage>
</organism>
<keyword evidence="1" id="KW-0732">Signal</keyword>
<evidence type="ECO:0000313" key="4">
    <source>
        <dbReference type="Proteomes" id="UP000215590"/>
    </source>
</evidence>
<dbReference type="PANTHER" id="PTHR31528:SF3">
    <property type="entry name" value="THIAMINE BIOSYNTHESIS PROTEIN HI_0357-RELATED"/>
    <property type="match status" value="1"/>
</dbReference>
<dbReference type="GO" id="GO:0009228">
    <property type="term" value="P:thiamine biosynthetic process"/>
    <property type="evidence" value="ECO:0007669"/>
    <property type="project" value="InterPro"/>
</dbReference>
<dbReference type="RefSeq" id="WP_094508064.1">
    <property type="nucleotide sequence ID" value="NZ_JBHEEK010000003.1"/>
</dbReference>
<protein>
    <submittedName>
        <fullName evidence="3">NMT1/THI5 like family protein</fullName>
    </submittedName>
</protein>
<evidence type="ECO:0000256" key="1">
    <source>
        <dbReference type="SAM" id="SignalP"/>
    </source>
</evidence>
<dbReference type="EMBL" id="NNRJ01000051">
    <property type="protein sequence ID" value="OYR14887.1"/>
    <property type="molecule type" value="Genomic_DNA"/>
</dbReference>
<dbReference type="PANTHER" id="PTHR31528">
    <property type="entry name" value="4-AMINO-5-HYDROXYMETHYL-2-METHYLPYRIMIDINE PHOSPHATE SYNTHASE THI11-RELATED"/>
    <property type="match status" value="1"/>
</dbReference>
<reference evidence="3 4" key="1">
    <citation type="submission" date="2017-07" db="EMBL/GenBank/DDBJ databases">
        <title>Phylogenetic study on the rhizospheric bacterium Ochrobactrum sp. A44.</title>
        <authorList>
            <person name="Krzyzanowska D.M."/>
            <person name="Ossowicki A."/>
            <person name="Rajewska M."/>
            <person name="Maciag T."/>
            <person name="Kaczynski Z."/>
            <person name="Czerwicka M."/>
            <person name="Jafra S."/>
        </authorList>
    </citation>
    <scope>NUCLEOTIDE SEQUENCE [LARGE SCALE GENOMIC DNA]</scope>
    <source>
        <strain evidence="3 4">DSM 7216</strain>
    </source>
</reference>
<dbReference type="InterPro" id="IPR027939">
    <property type="entry name" value="NMT1/THI5"/>
</dbReference>
<evidence type="ECO:0000259" key="2">
    <source>
        <dbReference type="Pfam" id="PF09084"/>
    </source>
</evidence>
<evidence type="ECO:0000313" key="3">
    <source>
        <dbReference type="EMBL" id="OYR14887.1"/>
    </source>
</evidence>
<accession>A0A256FJ73</accession>